<gene>
    <name evidence="7" type="ORF">BINO364_LOCUS3477</name>
</gene>
<dbReference type="FunFam" id="2.30.29.30:FF:000028">
    <property type="entry name" value="Talin 2"/>
    <property type="match status" value="1"/>
</dbReference>
<dbReference type="GO" id="GO:0005925">
    <property type="term" value="C:focal adhesion"/>
    <property type="evidence" value="ECO:0007669"/>
    <property type="project" value="InterPro"/>
</dbReference>
<dbReference type="GO" id="GO:0005178">
    <property type="term" value="F:integrin binding"/>
    <property type="evidence" value="ECO:0007669"/>
    <property type="project" value="TreeGrafter"/>
</dbReference>
<dbReference type="PANTHER" id="PTHR19981">
    <property type="entry name" value="TALIN"/>
    <property type="match status" value="1"/>
</dbReference>
<evidence type="ECO:0000259" key="6">
    <source>
        <dbReference type="SMART" id="SM00295"/>
    </source>
</evidence>
<feature type="non-terminal residue" evidence="7">
    <location>
        <position position="1176"/>
    </location>
</feature>
<feature type="compositionally biased region" description="Basic and acidic residues" evidence="4">
    <location>
        <begin position="61"/>
        <end position="74"/>
    </location>
</feature>
<dbReference type="CDD" id="cd17090">
    <property type="entry name" value="FERM_F1_TLN"/>
    <property type="match status" value="1"/>
</dbReference>
<proteinExistence type="predicted"/>
<feature type="region of interest" description="Disordered" evidence="4">
    <location>
        <begin position="49"/>
        <end position="77"/>
    </location>
</feature>
<reference evidence="7" key="1">
    <citation type="submission" date="2021-12" db="EMBL/GenBank/DDBJ databases">
        <authorList>
            <person name="Martin H S."/>
        </authorList>
    </citation>
    <scope>NUCLEOTIDE SEQUENCE</scope>
</reference>
<dbReference type="CDD" id="cd17089">
    <property type="entry name" value="FERM_F0_TLN"/>
    <property type="match status" value="1"/>
</dbReference>
<dbReference type="InterPro" id="IPR015224">
    <property type="entry name" value="Talin_cent"/>
</dbReference>
<keyword evidence="5" id="KW-1133">Transmembrane helix</keyword>
<keyword evidence="5" id="KW-0812">Transmembrane</keyword>
<dbReference type="GO" id="GO:0048731">
    <property type="term" value="P:system development"/>
    <property type="evidence" value="ECO:0007669"/>
    <property type="project" value="UniProtKB-ARBA"/>
</dbReference>
<dbReference type="Gene3D" id="1.20.1420.10">
    <property type="entry name" value="Talin, central domain"/>
    <property type="match status" value="1"/>
</dbReference>
<protein>
    <recommendedName>
        <fullName evidence="6">Band 4.1 domain-containing protein</fullName>
    </recommendedName>
</protein>
<evidence type="ECO:0000256" key="5">
    <source>
        <dbReference type="SAM" id="Phobius"/>
    </source>
</evidence>
<dbReference type="GO" id="GO:0005200">
    <property type="term" value="F:structural constituent of cytoskeleton"/>
    <property type="evidence" value="ECO:0007669"/>
    <property type="project" value="InterPro"/>
</dbReference>
<dbReference type="SUPFAM" id="SSF50729">
    <property type="entry name" value="PH domain-like"/>
    <property type="match status" value="1"/>
</dbReference>
<dbReference type="EMBL" id="OV170231">
    <property type="protein sequence ID" value="CAH0716780.1"/>
    <property type="molecule type" value="Genomic_DNA"/>
</dbReference>
<keyword evidence="5" id="KW-0472">Membrane</keyword>
<evidence type="ECO:0000256" key="1">
    <source>
        <dbReference type="ARBA" id="ARBA00004245"/>
    </source>
</evidence>
<dbReference type="InterPro" id="IPR036476">
    <property type="entry name" value="Talin_cent_sf"/>
</dbReference>
<evidence type="ECO:0000313" key="8">
    <source>
        <dbReference type="Proteomes" id="UP000838878"/>
    </source>
</evidence>
<dbReference type="GO" id="GO:0098609">
    <property type="term" value="P:cell-cell adhesion"/>
    <property type="evidence" value="ECO:0007669"/>
    <property type="project" value="TreeGrafter"/>
</dbReference>
<dbReference type="GO" id="GO:0001726">
    <property type="term" value="C:ruffle"/>
    <property type="evidence" value="ECO:0007669"/>
    <property type="project" value="InterPro"/>
</dbReference>
<dbReference type="InterPro" id="IPR019748">
    <property type="entry name" value="FERM_central"/>
</dbReference>
<dbReference type="OrthoDB" id="10262320at2759"/>
<feature type="domain" description="Band 4.1" evidence="6">
    <location>
        <begin position="183"/>
        <end position="421"/>
    </location>
</feature>
<dbReference type="InterPro" id="IPR002404">
    <property type="entry name" value="IRS_PTB"/>
</dbReference>
<name>A0A8J9UYG2_9NEOP</name>
<dbReference type="Pfam" id="PF09379">
    <property type="entry name" value="FERM_N"/>
    <property type="match status" value="1"/>
</dbReference>
<dbReference type="SUPFAM" id="SSF109880">
    <property type="entry name" value="A middle domain of Talin 1"/>
    <property type="match status" value="1"/>
</dbReference>
<dbReference type="GO" id="GO:0005737">
    <property type="term" value="C:cytoplasm"/>
    <property type="evidence" value="ECO:0007669"/>
    <property type="project" value="TreeGrafter"/>
</dbReference>
<comment type="subcellular location">
    <subcellularLocation>
        <location evidence="1">Cytoplasm</location>
        <location evidence="1">Cytoskeleton</location>
    </subcellularLocation>
</comment>
<dbReference type="SMART" id="SM01244">
    <property type="entry name" value="IRS"/>
    <property type="match status" value="1"/>
</dbReference>
<dbReference type="GO" id="GO:0030036">
    <property type="term" value="P:actin cytoskeleton organization"/>
    <property type="evidence" value="ECO:0007669"/>
    <property type="project" value="TreeGrafter"/>
</dbReference>
<dbReference type="Gene3D" id="2.30.29.30">
    <property type="entry name" value="Pleckstrin-homology domain (PH domain)/Phosphotyrosine-binding domain (PTB)"/>
    <property type="match status" value="1"/>
</dbReference>
<dbReference type="Gene3D" id="3.10.20.90">
    <property type="entry name" value="Phosphatidylinositol 3-kinase Catalytic Subunit, Chain A, domain 1"/>
    <property type="match status" value="2"/>
</dbReference>
<accession>A0A8J9UYG2</accession>
<dbReference type="InterPro" id="IPR019749">
    <property type="entry name" value="Band_41_domain"/>
</dbReference>
<keyword evidence="2" id="KW-0963">Cytoplasm</keyword>
<dbReference type="InterPro" id="IPR011993">
    <property type="entry name" value="PH-like_dom_sf"/>
</dbReference>
<dbReference type="SUPFAM" id="SSF47031">
    <property type="entry name" value="Second domain of FERM"/>
    <property type="match status" value="1"/>
</dbReference>
<dbReference type="FunFam" id="1.20.80.10:FF:000007">
    <property type="entry name" value="Talin 2"/>
    <property type="match status" value="1"/>
</dbReference>
<keyword evidence="3" id="KW-0206">Cytoskeleton</keyword>
<dbReference type="SMART" id="SM00295">
    <property type="entry name" value="B41"/>
    <property type="match status" value="1"/>
</dbReference>
<dbReference type="GO" id="GO:0005886">
    <property type="term" value="C:plasma membrane"/>
    <property type="evidence" value="ECO:0007669"/>
    <property type="project" value="TreeGrafter"/>
</dbReference>
<dbReference type="AlphaFoldDB" id="A0A8J9UYG2"/>
<feature type="transmembrane region" description="Helical" evidence="5">
    <location>
        <begin position="1135"/>
        <end position="1157"/>
    </location>
</feature>
<dbReference type="InterPro" id="IPR032425">
    <property type="entry name" value="FERM_f0"/>
</dbReference>
<keyword evidence="8" id="KW-1185">Reference proteome</keyword>
<dbReference type="CDD" id="cd10569">
    <property type="entry name" value="FERM_C_Talin"/>
    <property type="match status" value="1"/>
</dbReference>
<dbReference type="InterPro" id="IPR018979">
    <property type="entry name" value="FERM_N"/>
</dbReference>
<dbReference type="PANTHER" id="PTHR19981:SF1">
    <property type="entry name" value="RHEA, ISOFORM B"/>
    <property type="match status" value="1"/>
</dbReference>
<evidence type="ECO:0000256" key="4">
    <source>
        <dbReference type="SAM" id="MobiDB-lite"/>
    </source>
</evidence>
<dbReference type="Pfam" id="PF09141">
    <property type="entry name" value="Talin_middle"/>
    <property type="match status" value="1"/>
</dbReference>
<sequence length="1176" mass="133825">MLTQQVLRRNYPTHCIRVLNLSRSLSMQQRYYLLMLALRDSWRRVTARPGSFQSRPRHRSFSHERQIPNTEKRRSSAHSLDLADQHTATIHKAHSLSKMATLSLKISLEGGKVVKTIQFDPSTTVYDACRIIREKILEANHNDPKEFGLFLASEEDNKKGIWLEASRSLDYYMLRNGDLLEYNKKTRNLRVRMLDGTVKTLLVDDSQIVANLMVVICTKIGITNYDEYGLVREEQKEEADPCEKPNYGTLTLKRRHQEKERDAKMEQLRKKLRTDDEVNWVEGSKTLREQGVEATETLLLRRRLFFSDRNVDSRDPVQLTLLYVQARDAILAGTHPITQDKACEFAGIQCQIQFGDHKEDKHTTGFLDLKEFLPASYVKVKGIEKKVFREHRRHAGLSELDAKVLYTKSARDLKTYGVAFFLVKEKMKGKNKLVPRLLGVTKESVLRLDEKTKEVLQTWPLTTVRRWCASPNTFTLDFGDYSDQYYSVQTTEAEHILQVIAGYIDIIVRKRQAAQHRGLDGDEGSAMLEDSVSPSKANIIQHDTFKSGKVNTESVAKPAVLRPGAEGAKPFAVGHVTGAQQSTLSGQVITGHAPPSTTQIQQTKVTTIMTEPQRALLSTITSGREIIKQTEEGLTRARLPALGSDAGAQQWRRVTMDSSKQVVTSQIAAMNAATAQVVTLTAGPTEEVDHTAVGAAITTITTNLPEMTKGVQMIAALMEDTPGGDRLLDATRALCCAFTDLLKAAEPHTKEPRQNLLNAASRVGEASTSVLHTIGEESEEDKETQVFFGNKHEYGSDFGDKKYEDEGIYEDIDPASPWGKGLDVIQEETDSEYYRGLEYCNTYFKGRPSSDRDMYNLGANDNKNGDYETILLNCQGYLEKDRDTDSVDSTDKDSPKIYPKTISDKIYNFKKDFSNHDYVNVNFDNPKHDYVNINLDRRTKNEILRQQFFLTNNNDKNNVNDKFIRYTDKNVINDKFNEFNDKKIECHSIRNDVTKTGPDVKVAGALNMKIFNIEKYNRVLTTKETFMEKAEASFTKNDLNIKRDDFESFVKRSEKYYTSEYRDRQTNVQLNNTTTPPKGKTEIRIVYNPTFLATQENVKGFCQFCKKHCARSSVKCCPNCVCLELELKDIWREEWLNILLILALIFVLMAIFIQWLLNNVGCHDDDVNGTCFEIVS</sequence>
<dbReference type="Pfam" id="PF02174">
    <property type="entry name" value="IRS"/>
    <property type="match status" value="1"/>
</dbReference>
<dbReference type="GO" id="GO:0048513">
    <property type="term" value="P:animal organ development"/>
    <property type="evidence" value="ECO:0007669"/>
    <property type="project" value="UniProtKB-ARBA"/>
</dbReference>
<dbReference type="Pfam" id="PF16511">
    <property type="entry name" value="FERM_f0"/>
    <property type="match status" value="1"/>
</dbReference>
<evidence type="ECO:0000256" key="3">
    <source>
        <dbReference type="ARBA" id="ARBA00023212"/>
    </source>
</evidence>
<dbReference type="GO" id="GO:0005856">
    <property type="term" value="C:cytoskeleton"/>
    <property type="evidence" value="ECO:0007669"/>
    <property type="project" value="UniProtKB-SubCell"/>
</dbReference>
<organism evidence="7 8">
    <name type="scientific">Brenthis ino</name>
    <name type="common">lesser marbled fritillary</name>
    <dbReference type="NCBI Taxonomy" id="405034"/>
    <lineage>
        <taxon>Eukaryota</taxon>
        <taxon>Metazoa</taxon>
        <taxon>Ecdysozoa</taxon>
        <taxon>Arthropoda</taxon>
        <taxon>Hexapoda</taxon>
        <taxon>Insecta</taxon>
        <taxon>Pterygota</taxon>
        <taxon>Neoptera</taxon>
        <taxon>Endopterygota</taxon>
        <taxon>Lepidoptera</taxon>
        <taxon>Glossata</taxon>
        <taxon>Ditrysia</taxon>
        <taxon>Papilionoidea</taxon>
        <taxon>Nymphalidae</taxon>
        <taxon>Heliconiinae</taxon>
        <taxon>Argynnini</taxon>
        <taxon>Brenthis</taxon>
    </lineage>
</organism>
<dbReference type="CDD" id="cd14473">
    <property type="entry name" value="FERM_B-lobe"/>
    <property type="match status" value="1"/>
</dbReference>
<dbReference type="Proteomes" id="UP000838878">
    <property type="component" value="Chromosome 11"/>
</dbReference>
<dbReference type="Gene3D" id="1.20.80.10">
    <property type="match status" value="1"/>
</dbReference>
<dbReference type="InterPro" id="IPR014352">
    <property type="entry name" value="FERM/acyl-CoA-bd_prot_sf"/>
</dbReference>
<evidence type="ECO:0000313" key="7">
    <source>
        <dbReference type="EMBL" id="CAH0716780.1"/>
    </source>
</evidence>
<evidence type="ECO:0000256" key="2">
    <source>
        <dbReference type="ARBA" id="ARBA00022490"/>
    </source>
</evidence>
<dbReference type="InterPro" id="IPR035963">
    <property type="entry name" value="FERM_2"/>
</dbReference>